<dbReference type="SUPFAM" id="SSF48726">
    <property type="entry name" value="Immunoglobulin"/>
    <property type="match status" value="2"/>
</dbReference>
<dbReference type="SMART" id="SM00407">
    <property type="entry name" value="IGc1"/>
    <property type="match status" value="1"/>
</dbReference>
<dbReference type="FunFam" id="2.60.40.10:FF:002428">
    <property type="entry name" value="Immunoglobulin heavy constant delta"/>
    <property type="match status" value="1"/>
</dbReference>
<feature type="compositionally biased region" description="Polar residues" evidence="4">
    <location>
        <begin position="90"/>
        <end position="104"/>
    </location>
</feature>
<dbReference type="GO" id="GO:0016064">
    <property type="term" value="P:immunoglobulin mediated immune response"/>
    <property type="evidence" value="ECO:0007669"/>
    <property type="project" value="Ensembl"/>
</dbReference>
<dbReference type="GO" id="GO:0050776">
    <property type="term" value="P:regulation of immune response"/>
    <property type="evidence" value="ECO:0007669"/>
    <property type="project" value="Ensembl"/>
</dbReference>
<dbReference type="GO" id="GO:0016446">
    <property type="term" value="P:somatic hypermutation of immunoglobulin genes"/>
    <property type="evidence" value="ECO:0007669"/>
    <property type="project" value="Ensembl"/>
</dbReference>
<dbReference type="PANTHER" id="PTHR23411">
    <property type="entry name" value="TAPASIN"/>
    <property type="match status" value="1"/>
</dbReference>
<dbReference type="GO" id="GO:0009897">
    <property type="term" value="C:external side of plasma membrane"/>
    <property type="evidence" value="ECO:0007669"/>
    <property type="project" value="Ensembl"/>
</dbReference>
<dbReference type="InterPro" id="IPR003597">
    <property type="entry name" value="Ig_C1-set"/>
</dbReference>
<dbReference type="InterPro" id="IPR050380">
    <property type="entry name" value="Immune_Resp_Modulators"/>
</dbReference>
<organism evidence="6 7">
    <name type="scientific">Mus spicilegus</name>
    <name type="common">Mound-building mouse</name>
    <dbReference type="NCBI Taxonomy" id="10103"/>
    <lineage>
        <taxon>Eukaryota</taxon>
        <taxon>Metazoa</taxon>
        <taxon>Chordata</taxon>
        <taxon>Craniata</taxon>
        <taxon>Vertebrata</taxon>
        <taxon>Euteleostomi</taxon>
        <taxon>Mammalia</taxon>
        <taxon>Eutheria</taxon>
        <taxon>Euarchontoglires</taxon>
        <taxon>Glires</taxon>
        <taxon>Rodentia</taxon>
        <taxon>Myomorpha</taxon>
        <taxon>Muroidea</taxon>
        <taxon>Muridae</taxon>
        <taxon>Murinae</taxon>
        <taxon>Mus</taxon>
        <taxon>Mus</taxon>
    </lineage>
</organism>
<reference evidence="6" key="2">
    <citation type="submission" date="2025-09" db="UniProtKB">
        <authorList>
            <consortium name="Ensembl"/>
        </authorList>
    </citation>
    <scope>IDENTIFICATION</scope>
</reference>
<dbReference type="GO" id="GO:0030890">
    <property type="term" value="P:positive regulation of B cell proliferation"/>
    <property type="evidence" value="ECO:0007669"/>
    <property type="project" value="Ensembl"/>
</dbReference>
<proteinExistence type="predicted"/>
<evidence type="ECO:0000259" key="5">
    <source>
        <dbReference type="PROSITE" id="PS50835"/>
    </source>
</evidence>
<evidence type="ECO:0000256" key="1">
    <source>
        <dbReference type="ARBA" id="ARBA00023157"/>
    </source>
</evidence>
<dbReference type="AlphaFoldDB" id="A0A8C6I2E2"/>
<dbReference type="InterPro" id="IPR007110">
    <property type="entry name" value="Ig-like_dom"/>
</dbReference>
<keyword evidence="3" id="KW-0393">Immunoglobulin domain</keyword>
<protein>
    <submittedName>
        <fullName evidence="6">Immunoglobulin heavy constant delta</fullName>
    </submittedName>
</protein>
<feature type="region of interest" description="Disordered" evidence="4">
    <location>
        <begin position="83"/>
        <end position="104"/>
    </location>
</feature>
<dbReference type="PROSITE" id="PS50835">
    <property type="entry name" value="IG_LIKE"/>
    <property type="match status" value="1"/>
</dbReference>
<dbReference type="InterPro" id="IPR013783">
    <property type="entry name" value="Ig-like_fold"/>
</dbReference>
<dbReference type="Ensembl" id="ENSMSIT00000038167.1">
    <property type="protein sequence ID" value="ENSMSIP00000030318.1"/>
    <property type="gene ID" value="ENSMSIG00000025393.1"/>
</dbReference>
<dbReference type="PROSITE" id="PS00290">
    <property type="entry name" value="IG_MHC"/>
    <property type="match status" value="1"/>
</dbReference>
<dbReference type="GO" id="GO:0019815">
    <property type="term" value="C:B cell receptor complex"/>
    <property type="evidence" value="ECO:0007669"/>
    <property type="project" value="Ensembl"/>
</dbReference>
<evidence type="ECO:0000256" key="3">
    <source>
        <dbReference type="ARBA" id="ARBA00023319"/>
    </source>
</evidence>
<dbReference type="GO" id="GO:0003823">
    <property type="term" value="F:antigen binding"/>
    <property type="evidence" value="ECO:0007669"/>
    <property type="project" value="Ensembl"/>
</dbReference>
<dbReference type="InterPro" id="IPR003006">
    <property type="entry name" value="Ig/MHC_CS"/>
</dbReference>
<keyword evidence="1" id="KW-1015">Disulfide bond</keyword>
<dbReference type="Gene3D" id="2.60.40.10">
    <property type="entry name" value="Immunoglobulins"/>
    <property type="match status" value="2"/>
</dbReference>
<name>A0A8C6I2E2_MUSSI</name>
<evidence type="ECO:0000313" key="6">
    <source>
        <dbReference type="Ensembl" id="ENSMSIP00000030318.1"/>
    </source>
</evidence>
<keyword evidence="7" id="KW-1185">Reference proteome</keyword>
<evidence type="ECO:0000256" key="4">
    <source>
        <dbReference type="SAM" id="MobiDB-lite"/>
    </source>
</evidence>
<sequence>MFLLSECKAPEENEKINLGCLVIGRQPLKINWEPKKSSIVEHVFPSEMRNGNYTMVLQVTVLASELNLNHTCTINKPKRKEKPFKFPESWDSQSSKTVTPTLQAKNHSTEATKAITTKKDIEGAMAPSNLTVNILTTSTHPEMSSWLLCEVSGFFPENIHLMWLSVHSKMKSTNFVTANPTPQPGGTFQTWSVLRLPVALSSSLDTYTCVVEHEASKTKLNASKSLAISGIVNTIQHSCIMDEQSDSYMDLEEENGLWPTMCTFVAL</sequence>
<evidence type="ECO:0000313" key="7">
    <source>
        <dbReference type="Proteomes" id="UP000694415"/>
    </source>
</evidence>
<dbReference type="Proteomes" id="UP000694415">
    <property type="component" value="Unplaced"/>
</dbReference>
<dbReference type="Pfam" id="PF07654">
    <property type="entry name" value="C1-set"/>
    <property type="match status" value="1"/>
</dbReference>
<evidence type="ECO:0000256" key="2">
    <source>
        <dbReference type="ARBA" id="ARBA00023180"/>
    </source>
</evidence>
<feature type="domain" description="Ig-like" evidence="5">
    <location>
        <begin position="127"/>
        <end position="227"/>
    </location>
</feature>
<dbReference type="InterPro" id="IPR036179">
    <property type="entry name" value="Ig-like_dom_sf"/>
</dbReference>
<dbReference type="GeneTree" id="ENSGT00940000166360"/>
<reference evidence="6" key="1">
    <citation type="submission" date="2025-08" db="UniProtKB">
        <authorList>
            <consortium name="Ensembl"/>
        </authorList>
    </citation>
    <scope>IDENTIFICATION</scope>
</reference>
<dbReference type="GO" id="GO:0042100">
    <property type="term" value="P:B cell proliferation"/>
    <property type="evidence" value="ECO:0007669"/>
    <property type="project" value="Ensembl"/>
</dbReference>
<accession>A0A8C6I2E2</accession>
<keyword evidence="2" id="KW-0325">Glycoprotein</keyword>